<keyword evidence="2" id="KW-1185">Reference proteome</keyword>
<accession>A0A162F3R3</accession>
<comment type="caution">
    <text evidence="1">The sequence shown here is derived from an EMBL/GenBank/DDBJ whole genome shotgun (WGS) entry which is preliminary data.</text>
</comment>
<evidence type="ECO:0000313" key="2">
    <source>
        <dbReference type="Proteomes" id="UP000077342"/>
    </source>
</evidence>
<dbReference type="RefSeq" id="WP_075509775.1">
    <property type="nucleotide sequence ID" value="NZ_CP089224.1"/>
</dbReference>
<dbReference type="EMBL" id="LWCI01000077">
    <property type="protein sequence ID" value="KZS64721.1"/>
    <property type="molecule type" value="Genomic_DNA"/>
</dbReference>
<evidence type="ECO:0000313" key="1">
    <source>
        <dbReference type="EMBL" id="KZS64721.1"/>
    </source>
</evidence>
<proteinExistence type="predicted"/>
<dbReference type="AlphaFoldDB" id="A0A162F3R3"/>
<dbReference type="Proteomes" id="UP000077342">
    <property type="component" value="Unassembled WGS sequence"/>
</dbReference>
<gene>
    <name evidence="1" type="ORF">A4G28_12395</name>
</gene>
<reference evidence="2" key="1">
    <citation type="submission" date="2016-04" db="EMBL/GenBank/DDBJ databases">
        <authorList>
            <person name="Strapagiel D."/>
            <person name="Borowka P."/>
            <person name="Marciniak B."/>
            <person name="Bakula Z."/>
            <person name="Van Ingen J."/>
            <person name="Safianowska A."/>
            <person name="Dziadek J."/>
            <person name="Jagielski T."/>
        </authorList>
    </citation>
    <scope>NUCLEOTIDE SEQUENCE [LARGE SCALE GENOMIC DNA]</scope>
    <source>
        <strain evidence="2">1010001458</strain>
    </source>
</reference>
<sequence>MPCQPAPLRALRAADDDANSPTLAAACAFRAGAKPGSAPPLAGLVAQHGNHRAALTWLNPLSTQRLDGRTRLTRDVLGRLNWLTV</sequence>
<name>A0A162F3R3_9MYCO</name>
<organism evidence="1 2">
    <name type="scientific">Mycobacterium ostraviense</name>
    <dbReference type="NCBI Taxonomy" id="2738409"/>
    <lineage>
        <taxon>Bacteria</taxon>
        <taxon>Bacillati</taxon>
        <taxon>Actinomycetota</taxon>
        <taxon>Actinomycetes</taxon>
        <taxon>Mycobacteriales</taxon>
        <taxon>Mycobacteriaceae</taxon>
        <taxon>Mycobacterium</taxon>
    </lineage>
</organism>
<protein>
    <submittedName>
        <fullName evidence="1">Uncharacterized protein</fullName>
    </submittedName>
</protein>